<dbReference type="PROSITE" id="PS51186">
    <property type="entry name" value="GNAT"/>
    <property type="match status" value="1"/>
</dbReference>
<name>A0A160T8J5_9CHLR</name>
<dbReference type="CDD" id="cd04301">
    <property type="entry name" value="NAT_SF"/>
    <property type="match status" value="1"/>
</dbReference>
<dbReference type="PANTHER" id="PTHR43415">
    <property type="entry name" value="SPERMIDINE N(1)-ACETYLTRANSFERASE"/>
    <property type="match status" value="1"/>
</dbReference>
<evidence type="ECO:0000259" key="1">
    <source>
        <dbReference type="PROSITE" id="PS51186"/>
    </source>
</evidence>
<dbReference type="EMBL" id="LN890656">
    <property type="protein sequence ID" value="CUS06059.1"/>
    <property type="molecule type" value="Genomic_DNA"/>
</dbReference>
<evidence type="ECO:0000313" key="3">
    <source>
        <dbReference type="Proteomes" id="UP000215027"/>
    </source>
</evidence>
<dbReference type="Proteomes" id="UP000215027">
    <property type="component" value="Chromosome II"/>
</dbReference>
<dbReference type="OrthoDB" id="9795206at2"/>
<dbReference type="InterPro" id="IPR000182">
    <property type="entry name" value="GNAT_dom"/>
</dbReference>
<dbReference type="Gene3D" id="3.40.630.30">
    <property type="match status" value="1"/>
</dbReference>
<dbReference type="KEGG" id="pbf:CFX0092_B0525"/>
<dbReference type="RefSeq" id="WP_095045388.1">
    <property type="nucleotide sequence ID" value="NZ_LN890656.1"/>
</dbReference>
<proteinExistence type="predicted"/>
<gene>
    <name evidence="2" type="ORF">CFX0092_B0525</name>
</gene>
<dbReference type="AlphaFoldDB" id="A0A160T8J5"/>
<dbReference type="GO" id="GO:0016747">
    <property type="term" value="F:acyltransferase activity, transferring groups other than amino-acyl groups"/>
    <property type="evidence" value="ECO:0007669"/>
    <property type="project" value="InterPro"/>
</dbReference>
<sequence length="180" mass="20050">MLQGERVTLRAVERDDLPRILAFNNDVAVELAGGGDPPWPQSFARVVADFERDTAGGGRDGGKGGVNFAIEADGQIIGFCGVRDVDPFGRTAELGITIGDKAYWGRGYGREAIRLVLDHAFRLLNLRRVFLRVHGRNERGIRAYRACGFVEEGRLRQHVWSDGAYDDLVLMGVMREEFQK</sequence>
<reference evidence="2" key="1">
    <citation type="submission" date="2016-01" db="EMBL/GenBank/DDBJ databases">
        <authorList>
            <person name="Mcilroy J.S."/>
            <person name="Karst M S."/>
            <person name="Albertsen M."/>
        </authorList>
    </citation>
    <scope>NUCLEOTIDE SEQUENCE</scope>
    <source>
        <strain evidence="2">Cfx-K</strain>
    </source>
</reference>
<accession>A0A160T8J5</accession>
<protein>
    <submittedName>
        <fullName evidence="2">GCN5-related N-acetyltransferase</fullName>
    </submittedName>
</protein>
<dbReference type="SUPFAM" id="SSF55729">
    <property type="entry name" value="Acyl-CoA N-acyltransferases (Nat)"/>
    <property type="match status" value="1"/>
</dbReference>
<feature type="domain" description="N-acetyltransferase" evidence="1">
    <location>
        <begin position="7"/>
        <end position="176"/>
    </location>
</feature>
<evidence type="ECO:0000313" key="2">
    <source>
        <dbReference type="EMBL" id="CUS06059.1"/>
    </source>
</evidence>
<dbReference type="PANTHER" id="PTHR43415:SF3">
    <property type="entry name" value="GNAT-FAMILY ACETYLTRANSFERASE"/>
    <property type="match status" value="1"/>
</dbReference>
<keyword evidence="3" id="KW-1185">Reference proteome</keyword>
<dbReference type="Pfam" id="PF13302">
    <property type="entry name" value="Acetyltransf_3"/>
    <property type="match status" value="1"/>
</dbReference>
<organism evidence="2 3">
    <name type="scientific">Candidatus Promineifilum breve</name>
    <dbReference type="NCBI Taxonomy" id="1806508"/>
    <lineage>
        <taxon>Bacteria</taxon>
        <taxon>Bacillati</taxon>
        <taxon>Chloroflexota</taxon>
        <taxon>Ardenticatenia</taxon>
        <taxon>Candidatus Promineifilales</taxon>
        <taxon>Candidatus Promineifilaceae</taxon>
        <taxon>Candidatus Promineifilum</taxon>
    </lineage>
</organism>
<dbReference type="InterPro" id="IPR016181">
    <property type="entry name" value="Acyl_CoA_acyltransferase"/>
</dbReference>